<evidence type="ECO:0000313" key="7">
    <source>
        <dbReference type="Ensembl" id="ENSLBEP00000010769.1"/>
    </source>
</evidence>
<evidence type="ECO:0000256" key="5">
    <source>
        <dbReference type="SAM" id="MobiDB-lite"/>
    </source>
</evidence>
<keyword evidence="1 4" id="KW-0378">Hydrolase</keyword>
<feature type="compositionally biased region" description="Low complexity" evidence="5">
    <location>
        <begin position="303"/>
        <end position="322"/>
    </location>
</feature>
<evidence type="ECO:0000256" key="1">
    <source>
        <dbReference type="ARBA" id="ARBA00022801"/>
    </source>
</evidence>
<dbReference type="STRING" id="56723.ENSLBEP00000010769"/>
<evidence type="ECO:0000259" key="6">
    <source>
        <dbReference type="PROSITE" id="PS51635"/>
    </source>
</evidence>
<feature type="domain" description="PNPLA" evidence="6">
    <location>
        <begin position="505"/>
        <end position="700"/>
    </location>
</feature>
<feature type="region of interest" description="Disordered" evidence="5">
    <location>
        <begin position="301"/>
        <end position="336"/>
    </location>
</feature>
<dbReference type="Proteomes" id="UP000261660">
    <property type="component" value="Unplaced"/>
</dbReference>
<feature type="active site" description="Proton acceptor" evidence="4">
    <location>
        <position position="687"/>
    </location>
</feature>
<dbReference type="PROSITE" id="PS51635">
    <property type="entry name" value="PNPLA"/>
    <property type="match status" value="1"/>
</dbReference>
<feature type="compositionally biased region" description="Low complexity" evidence="5">
    <location>
        <begin position="190"/>
        <end position="203"/>
    </location>
</feature>
<evidence type="ECO:0000256" key="2">
    <source>
        <dbReference type="ARBA" id="ARBA00022963"/>
    </source>
</evidence>
<feature type="compositionally biased region" description="Low complexity" evidence="5">
    <location>
        <begin position="158"/>
        <end position="177"/>
    </location>
</feature>
<dbReference type="Ensembl" id="ENSLBET00000011346.1">
    <property type="protein sequence ID" value="ENSLBEP00000010769.1"/>
    <property type="gene ID" value="ENSLBEG00000008315.1"/>
</dbReference>
<keyword evidence="8" id="KW-1185">Reference proteome</keyword>
<dbReference type="OrthoDB" id="630895at2759"/>
<dbReference type="GO" id="GO:0016042">
    <property type="term" value="P:lipid catabolic process"/>
    <property type="evidence" value="ECO:0007669"/>
    <property type="project" value="UniProtKB-UniRule"/>
</dbReference>
<reference evidence="7" key="1">
    <citation type="submission" date="2025-05" db="UniProtKB">
        <authorList>
            <consortium name="Ensembl"/>
        </authorList>
    </citation>
    <scope>IDENTIFICATION</scope>
</reference>
<dbReference type="AlphaFoldDB" id="A0A3Q3ETT6"/>
<feature type="short sequence motif" description="DGA/G" evidence="4">
    <location>
        <begin position="687"/>
        <end position="689"/>
    </location>
</feature>
<dbReference type="GO" id="GO:0019369">
    <property type="term" value="P:arachidonate metabolic process"/>
    <property type="evidence" value="ECO:0007669"/>
    <property type="project" value="TreeGrafter"/>
</dbReference>
<dbReference type="Pfam" id="PF01734">
    <property type="entry name" value="Patatin"/>
    <property type="match status" value="1"/>
</dbReference>
<dbReference type="CDD" id="cd07211">
    <property type="entry name" value="Pat_PNPLA8"/>
    <property type="match status" value="1"/>
</dbReference>
<accession>A0A3Q3ETT6</accession>
<feature type="compositionally biased region" description="Basic and acidic residues" evidence="5">
    <location>
        <begin position="241"/>
        <end position="255"/>
    </location>
</feature>
<evidence type="ECO:0000256" key="4">
    <source>
        <dbReference type="PROSITE-ProRule" id="PRU01161"/>
    </source>
</evidence>
<organism evidence="7 8">
    <name type="scientific">Labrus bergylta</name>
    <name type="common">ballan wrasse</name>
    <dbReference type="NCBI Taxonomy" id="56723"/>
    <lineage>
        <taxon>Eukaryota</taxon>
        <taxon>Metazoa</taxon>
        <taxon>Chordata</taxon>
        <taxon>Craniata</taxon>
        <taxon>Vertebrata</taxon>
        <taxon>Euteleostomi</taxon>
        <taxon>Actinopterygii</taxon>
        <taxon>Neopterygii</taxon>
        <taxon>Teleostei</taxon>
        <taxon>Neoteleostei</taxon>
        <taxon>Acanthomorphata</taxon>
        <taxon>Eupercaria</taxon>
        <taxon>Labriformes</taxon>
        <taxon>Labridae</taxon>
        <taxon>Labrus</taxon>
    </lineage>
</organism>
<feature type="active site" description="Nucleophile" evidence="4">
    <location>
        <position position="543"/>
    </location>
</feature>
<keyword evidence="2 4" id="KW-0442">Lipid degradation</keyword>
<dbReference type="Ensembl" id="ENSLBET00000011362.1">
    <property type="protein sequence ID" value="ENSLBEP00000010784.1"/>
    <property type="gene ID" value="ENSLBEG00000008315.1"/>
</dbReference>
<keyword evidence="3 4" id="KW-0443">Lipid metabolism</keyword>
<protein>
    <submittedName>
        <fullName evidence="7">Calcium-independent phospholipase A2-gamma-like</fullName>
    </submittedName>
</protein>
<dbReference type="GeneTree" id="ENSGT00940000154738"/>
<dbReference type="GO" id="GO:0016020">
    <property type="term" value="C:membrane"/>
    <property type="evidence" value="ECO:0007669"/>
    <property type="project" value="TreeGrafter"/>
</dbReference>
<evidence type="ECO:0000313" key="8">
    <source>
        <dbReference type="Proteomes" id="UP000261660"/>
    </source>
</evidence>
<feature type="short sequence motif" description="GXSXG" evidence="4">
    <location>
        <begin position="541"/>
        <end position="545"/>
    </location>
</feature>
<dbReference type="Gene3D" id="3.40.1090.10">
    <property type="entry name" value="Cytosolic phospholipase A2 catalytic domain"/>
    <property type="match status" value="1"/>
</dbReference>
<dbReference type="InterPro" id="IPR016035">
    <property type="entry name" value="Acyl_Trfase/lysoPLipase"/>
</dbReference>
<sequence>MAHTLVTWTKMSYICAPKTWVRVNRGFHLWQAAASLPSSGTSHCRVHVQHTYYYISWRHVHYLRNTRRKGWLCKGNQVRQRLGLHTSSPYLSTSASRWSAGLSQHMSRVRNTLDTVSKAVSGTQSELFSKIARLKPNALKAKKEAETSVESTLKAEETPSSTPFDAAAPSTSTTTTPVCNESSAGPSIPTSAATFNASATTSSRPPNSAQATIPAAVLAAREVKEKRLRRIAPAVKASVAKKQDDHVRSVRDSESKSTNPKQTTALFHPSTFSANLDDTYSYLANHINSYFGTKTQDKKDDSFGFSSASSQGQQTSHSGSVSNKADAVAGTPPPSSKKGFGHYLSYSAPTVQAFVGSYIAPLVPRFRAAESKSATVEEKSEESPVKQVEATINKEPTAAEEKAKKLLPQREKIIARVSVHNRTRALVQGLRRASDVRVYINRVEDLSYHLLEFPETAGVAVKEKAIPCLLRLKQANDPSLRAAVREALALVGYHSPVKGRGIRILSIDGGGLRGLLALQTLHKLEALTGKPIYKLFDYICGVSTGAILGFMLGVFQIPLNECDDLYKKLGSDVFKQNVIVGTVKMGWSHAFYDSEAWENILKEKMGSHLLVETSRNPECPKVAAVSTLVNRGSPLKAFVFRNYNLLPGIRSHYLGGCQHQLWQAIRATSAAPGYFQEFTLGNDLHQDGGLLINNPTALAVHESKCLWPNTPLECVVSLGTGRFETPGRNSVAYTSLKNKINNVISSATDTEEVHAMLDAFLPPNTYFRFNPYMSDDIAMDENRQEKLNMLQAEGDRYLERNEEKLKKVARILNREKSSVQRMTEWAKLRADMYNSASFYSSKF</sequence>
<feature type="short sequence motif" description="GXGXXG" evidence="4">
    <location>
        <begin position="509"/>
        <end position="514"/>
    </location>
</feature>
<feature type="region of interest" description="Disordered" evidence="5">
    <location>
        <begin position="139"/>
        <end position="211"/>
    </location>
</feature>
<name>A0A3Q3ETT6_9LABR</name>
<feature type="compositionally biased region" description="Polar residues" evidence="5">
    <location>
        <begin position="178"/>
        <end position="189"/>
    </location>
</feature>
<dbReference type="InterPro" id="IPR002641">
    <property type="entry name" value="PNPLA_dom"/>
</dbReference>
<evidence type="ECO:0000256" key="3">
    <source>
        <dbReference type="ARBA" id="ARBA00023098"/>
    </source>
</evidence>
<dbReference type="GO" id="GO:0047499">
    <property type="term" value="F:calcium-independent phospholipase A2 activity"/>
    <property type="evidence" value="ECO:0007669"/>
    <property type="project" value="TreeGrafter"/>
</dbReference>
<dbReference type="InterPro" id="IPR045217">
    <property type="entry name" value="PNPLA8-like"/>
</dbReference>
<dbReference type="PANTHER" id="PTHR24185">
    <property type="entry name" value="CALCIUM-INDEPENDENT PHOSPHOLIPASE A2-GAMMA"/>
    <property type="match status" value="1"/>
</dbReference>
<dbReference type="SUPFAM" id="SSF52151">
    <property type="entry name" value="FabD/lysophospholipase-like"/>
    <property type="match status" value="1"/>
</dbReference>
<proteinExistence type="predicted"/>
<feature type="region of interest" description="Disordered" evidence="5">
    <location>
        <begin position="235"/>
        <end position="266"/>
    </location>
</feature>
<dbReference type="PANTHER" id="PTHR24185:SF1">
    <property type="entry name" value="CALCIUM-INDEPENDENT PHOSPHOLIPASE A2-GAMMA"/>
    <property type="match status" value="1"/>
</dbReference>
<feature type="compositionally biased region" description="Polar residues" evidence="5">
    <location>
        <begin position="256"/>
        <end position="266"/>
    </location>
</feature>